<comment type="caution">
    <text evidence="2">The sequence shown here is derived from an EMBL/GenBank/DDBJ whole genome shotgun (WGS) entry which is preliminary data.</text>
</comment>
<dbReference type="OrthoDB" id="8116923at2"/>
<dbReference type="Proteomes" id="UP000245252">
    <property type="component" value="Unassembled WGS sequence"/>
</dbReference>
<dbReference type="AlphaFoldDB" id="A0A2U2DXX6"/>
<proteinExistence type="predicted"/>
<organism evidence="2 3">
    <name type="scientific">Metarhizobium album</name>
    <dbReference type="NCBI Taxonomy" id="2182425"/>
    <lineage>
        <taxon>Bacteria</taxon>
        <taxon>Pseudomonadati</taxon>
        <taxon>Pseudomonadota</taxon>
        <taxon>Alphaproteobacteria</taxon>
        <taxon>Hyphomicrobiales</taxon>
        <taxon>Rhizobiaceae</taxon>
        <taxon>Metarhizobium</taxon>
    </lineage>
</organism>
<accession>A0A2U2DXX6</accession>
<feature type="coiled-coil region" evidence="1">
    <location>
        <begin position="5"/>
        <end position="32"/>
    </location>
</feature>
<dbReference type="EMBL" id="QFBC01000001">
    <property type="protein sequence ID" value="PWE58170.1"/>
    <property type="molecule type" value="Genomic_DNA"/>
</dbReference>
<keyword evidence="3" id="KW-1185">Reference proteome</keyword>
<keyword evidence="1" id="KW-0175">Coiled coil</keyword>
<gene>
    <name evidence="2" type="ORF">DEM27_03040</name>
</gene>
<reference evidence="2 3" key="1">
    <citation type="submission" date="2018-05" db="EMBL/GenBank/DDBJ databases">
        <title>The draft genome of strain NS-104.</title>
        <authorList>
            <person name="Hang P."/>
            <person name="Jiang J."/>
        </authorList>
    </citation>
    <scope>NUCLEOTIDE SEQUENCE [LARGE SCALE GENOMIC DNA]</scope>
    <source>
        <strain evidence="2 3">NS-104</strain>
    </source>
</reference>
<evidence type="ECO:0000256" key="1">
    <source>
        <dbReference type="SAM" id="Coils"/>
    </source>
</evidence>
<name>A0A2U2DXX6_9HYPH</name>
<protein>
    <submittedName>
        <fullName evidence="2">Uncharacterized protein</fullName>
    </submittedName>
</protein>
<evidence type="ECO:0000313" key="3">
    <source>
        <dbReference type="Proteomes" id="UP000245252"/>
    </source>
</evidence>
<dbReference type="RefSeq" id="WP_109456688.1">
    <property type="nucleotide sequence ID" value="NZ_QFBC01000001.1"/>
</dbReference>
<evidence type="ECO:0000313" key="2">
    <source>
        <dbReference type="EMBL" id="PWE58170.1"/>
    </source>
</evidence>
<sequence length="151" mass="17086">MVLVADELKRKRAKLGEQIEGLRIQIAALEQQQIAFDLVIRTYEPDYMPDASGTVRRSKRAAPSPNSITQLFKGFDRRSFVLRTLRKAESPMSTADFARVFATETGLPEDDARLGQIGSRFSQVLDQLAKANRIRRAGMIDGRRYQWEVAA</sequence>